<evidence type="ECO:0000256" key="1">
    <source>
        <dbReference type="SAM" id="MobiDB-lite"/>
    </source>
</evidence>
<keyword evidence="3" id="KW-1185">Reference proteome</keyword>
<name>B0DXR2_LACBS</name>
<dbReference type="GeneID" id="6084372"/>
<organism evidence="3">
    <name type="scientific">Laccaria bicolor (strain S238N-H82 / ATCC MYA-4686)</name>
    <name type="common">Bicoloured deceiver</name>
    <name type="synonym">Laccaria laccata var. bicolor</name>
    <dbReference type="NCBI Taxonomy" id="486041"/>
    <lineage>
        <taxon>Eukaryota</taxon>
        <taxon>Fungi</taxon>
        <taxon>Dikarya</taxon>
        <taxon>Basidiomycota</taxon>
        <taxon>Agaricomycotina</taxon>
        <taxon>Agaricomycetes</taxon>
        <taxon>Agaricomycetidae</taxon>
        <taxon>Agaricales</taxon>
        <taxon>Agaricineae</taxon>
        <taxon>Hydnangiaceae</taxon>
        <taxon>Laccaria</taxon>
    </lineage>
</organism>
<feature type="compositionally biased region" description="Pro residues" evidence="1">
    <location>
        <begin position="1"/>
        <end position="13"/>
    </location>
</feature>
<dbReference type="Proteomes" id="UP000001194">
    <property type="component" value="Unassembled WGS sequence"/>
</dbReference>
<dbReference type="EMBL" id="DS547147">
    <property type="protein sequence ID" value="EDR00659.1"/>
    <property type="molecule type" value="Genomic_DNA"/>
</dbReference>
<dbReference type="AlphaFoldDB" id="B0DXR2"/>
<evidence type="ECO:0000313" key="2">
    <source>
        <dbReference type="EMBL" id="EDR00659.1"/>
    </source>
</evidence>
<dbReference type="InParanoid" id="B0DXR2"/>
<dbReference type="HOGENOM" id="CLU_816538_0_0_1"/>
<sequence length="340" mass="37907">MDEPPSPFFPYPYLPSTGETPDEPPSAFLSWKNELSTDESSTNESSSGESSTDESPSPTDELPSPTDEPPSLLLKSRIPRKTIIGANRHSRDGAIFEHNIYSSGKHEPRTIVSEPPPHTFTNFSLVPIKGNQIVLFANYTKIGTESIMDSFLRLSNYEIRSDNRIGPALWSSNGDWNNFDQCEAISTENPLAITFWARFGKHWKLFDISTTETDASDNFPLIESGRIDFDLQIKELKLLGETHGHFDSGGTNFSFVTRMSIPIPKVPEDSIFVLENPRLVFSANGSKFAIAMNVGRVSVWDIQSKVPLETFIVAQDDYIQYLQFCSGKLGKEVLVFAAVV</sequence>
<accession>B0DXR2</accession>
<reference evidence="2 3" key="1">
    <citation type="journal article" date="2008" name="Nature">
        <title>The genome of Laccaria bicolor provides insights into mycorrhizal symbiosis.</title>
        <authorList>
            <person name="Martin F."/>
            <person name="Aerts A."/>
            <person name="Ahren D."/>
            <person name="Brun A."/>
            <person name="Danchin E.G.J."/>
            <person name="Duchaussoy F."/>
            <person name="Gibon J."/>
            <person name="Kohler A."/>
            <person name="Lindquist E."/>
            <person name="Pereda V."/>
            <person name="Salamov A."/>
            <person name="Shapiro H.J."/>
            <person name="Wuyts J."/>
            <person name="Blaudez D."/>
            <person name="Buee M."/>
            <person name="Brokstein P."/>
            <person name="Canbaeck B."/>
            <person name="Cohen D."/>
            <person name="Courty P.E."/>
            <person name="Coutinho P.M."/>
            <person name="Delaruelle C."/>
            <person name="Detter J.C."/>
            <person name="Deveau A."/>
            <person name="DiFazio S."/>
            <person name="Duplessis S."/>
            <person name="Fraissinet-Tachet L."/>
            <person name="Lucic E."/>
            <person name="Frey-Klett P."/>
            <person name="Fourrey C."/>
            <person name="Feussner I."/>
            <person name="Gay G."/>
            <person name="Grimwood J."/>
            <person name="Hoegger P.J."/>
            <person name="Jain P."/>
            <person name="Kilaru S."/>
            <person name="Labbe J."/>
            <person name="Lin Y.C."/>
            <person name="Legue V."/>
            <person name="Le Tacon F."/>
            <person name="Marmeisse R."/>
            <person name="Melayah D."/>
            <person name="Montanini B."/>
            <person name="Muratet M."/>
            <person name="Nehls U."/>
            <person name="Niculita-Hirzel H."/>
            <person name="Oudot-Le Secq M.P."/>
            <person name="Peter M."/>
            <person name="Quesneville H."/>
            <person name="Rajashekar B."/>
            <person name="Reich M."/>
            <person name="Rouhier N."/>
            <person name="Schmutz J."/>
            <person name="Yin T."/>
            <person name="Chalot M."/>
            <person name="Henrissat B."/>
            <person name="Kuees U."/>
            <person name="Lucas S."/>
            <person name="Van de Peer Y."/>
            <person name="Podila G.K."/>
            <person name="Polle A."/>
            <person name="Pukkila P.J."/>
            <person name="Richardson P.M."/>
            <person name="Rouze P."/>
            <person name="Sanders I.R."/>
            <person name="Stajich J.E."/>
            <person name="Tunlid A."/>
            <person name="Tuskan G."/>
            <person name="Grigoriev I.V."/>
        </authorList>
    </citation>
    <scope>NUCLEOTIDE SEQUENCE [LARGE SCALE GENOMIC DNA]</scope>
    <source>
        <strain evidence="3">S238N-H82 / ATCC MYA-4686</strain>
    </source>
</reference>
<feature type="region of interest" description="Disordered" evidence="1">
    <location>
        <begin position="1"/>
        <end position="78"/>
    </location>
</feature>
<protein>
    <submittedName>
        <fullName evidence="2">Predicted protein</fullName>
    </submittedName>
</protein>
<gene>
    <name evidence="2" type="ORF">LACBIDRAFT_333990</name>
</gene>
<proteinExistence type="predicted"/>
<dbReference type="RefSeq" id="XP_001888668.1">
    <property type="nucleotide sequence ID" value="XM_001888633.1"/>
</dbReference>
<dbReference type="KEGG" id="lbc:LACBIDRAFT_333990"/>
<feature type="compositionally biased region" description="Low complexity" evidence="1">
    <location>
        <begin position="38"/>
        <end position="61"/>
    </location>
</feature>
<evidence type="ECO:0000313" key="3">
    <source>
        <dbReference type="Proteomes" id="UP000001194"/>
    </source>
</evidence>